<accession>A0A8C9PJN3</accession>
<reference evidence="1" key="1">
    <citation type="submission" date="2025-08" db="UniProtKB">
        <authorList>
            <consortium name="Ensembl"/>
        </authorList>
    </citation>
    <scope>IDENTIFICATION</scope>
</reference>
<dbReference type="Proteomes" id="UP000694422">
    <property type="component" value="Unplaced"/>
</dbReference>
<name>A0A8C9PJN3_SPEDA</name>
<evidence type="ECO:0000313" key="2">
    <source>
        <dbReference type="Proteomes" id="UP000694422"/>
    </source>
</evidence>
<keyword evidence="2" id="KW-1185">Reference proteome</keyword>
<reference evidence="1" key="2">
    <citation type="submission" date="2025-09" db="UniProtKB">
        <authorList>
            <consortium name="Ensembl"/>
        </authorList>
    </citation>
    <scope>IDENTIFICATION</scope>
</reference>
<proteinExistence type="predicted"/>
<sequence>MADFFKKLCTNFHGFCIMRNSLPCCRTTCSKKTHVTRCCSTPCCQPFCCVSSFCHCCETTWGRTTCCKPTCVVSCCSTPCCQPCCCVDTCCQFAQTPVNCLSIPTSLDLILRTKKNKSECHTYCFSAPCLNLPSPSETTTLFFLYVNFTLLHASYRWNILVYSLLQPA</sequence>
<dbReference type="Ensembl" id="ENSSDAT00000009367.1">
    <property type="protein sequence ID" value="ENSSDAP00000008226.1"/>
    <property type="gene ID" value="ENSSDAG00000007519.1"/>
</dbReference>
<organism evidence="1 2">
    <name type="scientific">Spermophilus dauricus</name>
    <name type="common">Daurian ground squirrel</name>
    <dbReference type="NCBI Taxonomy" id="99837"/>
    <lineage>
        <taxon>Eukaryota</taxon>
        <taxon>Metazoa</taxon>
        <taxon>Chordata</taxon>
        <taxon>Craniata</taxon>
        <taxon>Vertebrata</taxon>
        <taxon>Euteleostomi</taxon>
        <taxon>Mammalia</taxon>
        <taxon>Eutheria</taxon>
        <taxon>Euarchontoglires</taxon>
        <taxon>Glires</taxon>
        <taxon>Rodentia</taxon>
        <taxon>Sciuromorpha</taxon>
        <taxon>Sciuridae</taxon>
        <taxon>Xerinae</taxon>
        <taxon>Marmotini</taxon>
        <taxon>Spermophilus</taxon>
    </lineage>
</organism>
<protein>
    <submittedName>
        <fullName evidence="1">Uncharacterized protein</fullName>
    </submittedName>
</protein>
<dbReference type="AlphaFoldDB" id="A0A8C9PJN3"/>
<evidence type="ECO:0000313" key="1">
    <source>
        <dbReference type="Ensembl" id="ENSSDAP00000008226.1"/>
    </source>
</evidence>